<organism evidence="1 2">
    <name type="scientific">Dentiscutata heterogama</name>
    <dbReference type="NCBI Taxonomy" id="1316150"/>
    <lineage>
        <taxon>Eukaryota</taxon>
        <taxon>Fungi</taxon>
        <taxon>Fungi incertae sedis</taxon>
        <taxon>Mucoromycota</taxon>
        <taxon>Glomeromycotina</taxon>
        <taxon>Glomeromycetes</taxon>
        <taxon>Diversisporales</taxon>
        <taxon>Gigasporaceae</taxon>
        <taxon>Dentiscutata</taxon>
    </lineage>
</organism>
<protein>
    <submittedName>
        <fullName evidence="1">7885_t:CDS:1</fullName>
    </submittedName>
</protein>
<reference evidence="1" key="1">
    <citation type="submission" date="2021-06" db="EMBL/GenBank/DDBJ databases">
        <authorList>
            <person name="Kallberg Y."/>
            <person name="Tangrot J."/>
            <person name="Rosling A."/>
        </authorList>
    </citation>
    <scope>NUCLEOTIDE SEQUENCE</scope>
    <source>
        <strain evidence="1">IL203A</strain>
    </source>
</reference>
<dbReference type="EMBL" id="CAJVPU010011089">
    <property type="protein sequence ID" value="CAG8611600.1"/>
    <property type="molecule type" value="Genomic_DNA"/>
</dbReference>
<accession>A0ACA9MSQ6</accession>
<sequence>MDCKRTHIPQDTVVVSRKSIFGQFDYVEPDEINIKENIEKRLFEKLQEVNLDVNRRNDDDNQYMQENQQDVLFRLFARDPPTKISLESNEIKDYNKQVGIVKAKVDELKTQKSEAKRFEQIIDTVITSSEVIMQSKIPWERTTKNKTHGGISPSWPRGGKDAYGWKLNCKIKINCESKVYKREIHTKKGIVRRFERVA</sequence>
<comment type="caution">
    <text evidence="1">The sequence shown here is derived from an EMBL/GenBank/DDBJ whole genome shotgun (WGS) entry which is preliminary data.</text>
</comment>
<proteinExistence type="predicted"/>
<keyword evidence="2" id="KW-1185">Reference proteome</keyword>
<gene>
    <name evidence="1" type="ORF">DHETER_LOCUS7661</name>
</gene>
<evidence type="ECO:0000313" key="2">
    <source>
        <dbReference type="Proteomes" id="UP000789702"/>
    </source>
</evidence>
<name>A0ACA9MSQ6_9GLOM</name>
<dbReference type="Proteomes" id="UP000789702">
    <property type="component" value="Unassembled WGS sequence"/>
</dbReference>
<evidence type="ECO:0000313" key="1">
    <source>
        <dbReference type="EMBL" id="CAG8611600.1"/>
    </source>
</evidence>